<accession>A0A8H6ICY5</accession>
<keyword evidence="5" id="KW-1185">Reference proteome</keyword>
<dbReference type="AlphaFoldDB" id="A0A8H6ICY5"/>
<dbReference type="GO" id="GO:0030246">
    <property type="term" value="F:carbohydrate binding"/>
    <property type="evidence" value="ECO:0007669"/>
    <property type="project" value="InterPro"/>
</dbReference>
<dbReference type="Pfam" id="PF07971">
    <property type="entry name" value="Glyco_hydro_92"/>
    <property type="match status" value="1"/>
</dbReference>
<dbReference type="InterPro" id="IPR012939">
    <property type="entry name" value="Glyco_hydro_92"/>
</dbReference>
<feature type="domain" description="Glycosyl hydrolase family 92" evidence="2">
    <location>
        <begin position="308"/>
        <end position="800"/>
    </location>
</feature>
<dbReference type="GO" id="GO:0005634">
    <property type="term" value="C:nucleus"/>
    <property type="evidence" value="ECO:0007669"/>
    <property type="project" value="TreeGrafter"/>
</dbReference>
<feature type="domain" description="Glycosyl hydrolase family 92 N-terminal" evidence="3">
    <location>
        <begin position="47"/>
        <end position="302"/>
    </location>
</feature>
<evidence type="ECO:0000313" key="4">
    <source>
        <dbReference type="EMBL" id="KAF6763256.1"/>
    </source>
</evidence>
<keyword evidence="1" id="KW-0732">Signal</keyword>
<reference evidence="4 5" key="1">
    <citation type="submission" date="2020-07" db="EMBL/GenBank/DDBJ databases">
        <title>Comparative genomics of pyrophilous fungi reveals a link between fire events and developmental genes.</title>
        <authorList>
            <consortium name="DOE Joint Genome Institute"/>
            <person name="Steindorff A.S."/>
            <person name="Carver A."/>
            <person name="Calhoun S."/>
            <person name="Stillman K."/>
            <person name="Liu H."/>
            <person name="Lipzen A."/>
            <person name="Pangilinan J."/>
            <person name="Labutti K."/>
            <person name="Bruns T.D."/>
            <person name="Grigoriev I.V."/>
        </authorList>
    </citation>
    <scope>NUCLEOTIDE SEQUENCE [LARGE SCALE GENOMIC DNA]</scope>
    <source>
        <strain evidence="4 5">CBS 144469</strain>
    </source>
</reference>
<dbReference type="GO" id="GO:0000224">
    <property type="term" value="F:peptide-N4-(N-acetyl-beta-glucosaminyl)asparagine amidase activity"/>
    <property type="evidence" value="ECO:0007669"/>
    <property type="project" value="TreeGrafter"/>
</dbReference>
<dbReference type="Gene3D" id="3.30.2080.10">
    <property type="entry name" value="GH92 mannosidase domain"/>
    <property type="match status" value="1"/>
</dbReference>
<evidence type="ECO:0000313" key="5">
    <source>
        <dbReference type="Proteomes" id="UP000521943"/>
    </source>
</evidence>
<dbReference type="GO" id="GO:0005829">
    <property type="term" value="C:cytosol"/>
    <property type="evidence" value="ECO:0007669"/>
    <property type="project" value="TreeGrafter"/>
</dbReference>
<evidence type="ECO:0000259" key="2">
    <source>
        <dbReference type="Pfam" id="PF07971"/>
    </source>
</evidence>
<dbReference type="Gene3D" id="2.70.98.10">
    <property type="match status" value="1"/>
</dbReference>
<dbReference type="EMBL" id="JACGCI010000006">
    <property type="protein sequence ID" value="KAF6763256.1"/>
    <property type="molecule type" value="Genomic_DNA"/>
</dbReference>
<dbReference type="InterPro" id="IPR014718">
    <property type="entry name" value="GH-type_carb-bd"/>
</dbReference>
<feature type="signal peptide" evidence="1">
    <location>
        <begin position="1"/>
        <end position="19"/>
    </location>
</feature>
<sequence>MMVFITGLAVLLLPLLTSAQPSPKIYERIQAAIKAAANQTEIDYTQFVNPFIGTSNYGNVCPGASIPFGMVKFSTDMTGYAPAGYVADPAEWIRGISPLHDSGTGSSLGTYGNFEVMPVLCPYGFKTCATTLQARIRKRKNHTDDAAPGYFALTLDNNITMEATPTRRAGLERFTFPPYAKSYFVLDLSNDLPASFAGGELNIDPEKGRITVGGQYGSSFGPGRYNYQAYACYDILDGGKQKLEEYGVWTGDTVGLDAKGPNMRRVNLTLNLIGGVYQSGALFSLSPPNRENNVLNLRVGVSFRSVEQACANAEEEVGSATFEEIRERARALWQDKLKRLELDIPNTHSNVTQMVYSSMYRSFLTPNNATGESQGEYLDTPHPYFDSLYCSWDTYRTAFPWMGLHSPEDYAQIVDTYIDGYRKQGWMPECRANNLPGWTQGGSSADNIVGHFAVSYHNEAQALGIDLQELYAAMVADAEVNPPEWNTLGRQADVYKQYGFVPFSVLDISSTGRQTREGSRTLEYAFEDFSLRQVAQLLGKPDDVEKYTNRSLSYRNIWDKFVVSDGFKGFFQKKYPNGTFQFTDPINCSPNDTMYESRPCSLQGSNINGFYESSSWEYSWFVPHDTANLVTLMGGNSTFLKRLDHFFDAGYYQAGNEPSFQTPIGYHYANHPAQSVDRVREVVYQNFNYTDSGIPGNDDQAAMGTLLIFHLLGIYPVPGSTQYIQLSPFTPKYTIHNPYLGVSTTVTVKNFDVKSLQEVIPEGTSAYVESVTVNGEPSPRCYFDFYDTFKKGGDIVITLTADKAAADDCQGSLPDSLSTGGFSIVR</sequence>
<feature type="chain" id="PRO_5034348872" evidence="1">
    <location>
        <begin position="20"/>
        <end position="826"/>
    </location>
</feature>
<dbReference type="Gene3D" id="1.20.1610.10">
    <property type="entry name" value="alpha-1,2-mannosidases domains"/>
    <property type="match status" value="1"/>
</dbReference>
<evidence type="ECO:0000259" key="3">
    <source>
        <dbReference type="Pfam" id="PF17678"/>
    </source>
</evidence>
<dbReference type="Proteomes" id="UP000521943">
    <property type="component" value="Unassembled WGS sequence"/>
</dbReference>
<comment type="caution">
    <text evidence="4">The sequence shown here is derived from an EMBL/GenBank/DDBJ whole genome shotgun (WGS) entry which is preliminary data.</text>
</comment>
<proteinExistence type="predicted"/>
<gene>
    <name evidence="4" type="ORF">DFP72DRAFT_528210</name>
</gene>
<dbReference type="PANTHER" id="PTHR12143:SF25">
    <property type="entry name" value="FAMILY PROTEIN, PUTATIVE (AFU_ORTHOLOGUE AFUA_1G10790)-RELATED"/>
    <property type="match status" value="1"/>
</dbReference>
<dbReference type="InterPro" id="IPR050883">
    <property type="entry name" value="PNGase"/>
</dbReference>
<dbReference type="OrthoDB" id="449263at2759"/>
<keyword evidence="4" id="KW-0378">Hydrolase</keyword>
<dbReference type="Gene3D" id="1.20.1050.60">
    <property type="entry name" value="alpha-1,2-mannosidase"/>
    <property type="match status" value="1"/>
</dbReference>
<name>A0A8H6ICY5_9AGAR</name>
<protein>
    <submittedName>
        <fullName evidence="4">Glycosyl hydrolase</fullName>
    </submittedName>
</protein>
<dbReference type="GO" id="GO:0006516">
    <property type="term" value="P:glycoprotein catabolic process"/>
    <property type="evidence" value="ECO:0007669"/>
    <property type="project" value="TreeGrafter"/>
</dbReference>
<dbReference type="InterPro" id="IPR008928">
    <property type="entry name" value="6-hairpin_glycosidase_sf"/>
</dbReference>
<organism evidence="4 5">
    <name type="scientific">Ephemerocybe angulata</name>
    <dbReference type="NCBI Taxonomy" id="980116"/>
    <lineage>
        <taxon>Eukaryota</taxon>
        <taxon>Fungi</taxon>
        <taxon>Dikarya</taxon>
        <taxon>Basidiomycota</taxon>
        <taxon>Agaricomycotina</taxon>
        <taxon>Agaricomycetes</taxon>
        <taxon>Agaricomycetidae</taxon>
        <taxon>Agaricales</taxon>
        <taxon>Agaricineae</taxon>
        <taxon>Psathyrellaceae</taxon>
        <taxon>Ephemerocybe</taxon>
    </lineage>
</organism>
<dbReference type="Pfam" id="PF17678">
    <property type="entry name" value="Glyco_hydro_92N"/>
    <property type="match status" value="1"/>
</dbReference>
<dbReference type="SUPFAM" id="SSF48208">
    <property type="entry name" value="Six-hairpin glycosidases"/>
    <property type="match status" value="1"/>
</dbReference>
<dbReference type="PANTHER" id="PTHR12143">
    <property type="entry name" value="PEPTIDE N-GLYCANASE PNGASE -RELATED"/>
    <property type="match status" value="1"/>
</dbReference>
<dbReference type="NCBIfam" id="TIGR01180">
    <property type="entry name" value="aman2_put"/>
    <property type="match status" value="1"/>
</dbReference>
<evidence type="ECO:0000256" key="1">
    <source>
        <dbReference type="SAM" id="SignalP"/>
    </source>
</evidence>
<dbReference type="GO" id="GO:0005975">
    <property type="term" value="P:carbohydrate metabolic process"/>
    <property type="evidence" value="ECO:0007669"/>
    <property type="project" value="InterPro"/>
</dbReference>
<dbReference type="InterPro" id="IPR005887">
    <property type="entry name" value="GH92_a_mannosidase_put"/>
</dbReference>
<dbReference type="InterPro" id="IPR041371">
    <property type="entry name" value="GH92_N"/>
</dbReference>